<dbReference type="Gene3D" id="3.40.640.10">
    <property type="entry name" value="Type I PLP-dependent aspartate aminotransferase-like (Major domain)"/>
    <property type="match status" value="1"/>
</dbReference>
<evidence type="ECO:0000256" key="7">
    <source>
        <dbReference type="ARBA" id="ARBA00022898"/>
    </source>
</evidence>
<evidence type="ECO:0000256" key="2">
    <source>
        <dbReference type="ARBA" id="ARBA00007970"/>
    </source>
</evidence>
<dbReference type="Gene3D" id="3.90.1150.10">
    <property type="entry name" value="Aspartate Aminotransferase, domain 1"/>
    <property type="match status" value="1"/>
</dbReference>
<dbReference type="Proteomes" id="UP000202922">
    <property type="component" value="Unassembled WGS sequence"/>
</dbReference>
<comment type="similarity">
    <text evidence="2">Belongs to the class-II pyridoxal-phosphate-dependent aminotransferase family. Histidinol-phosphate aminotransferase subfamily.</text>
</comment>
<evidence type="ECO:0000259" key="10">
    <source>
        <dbReference type="Pfam" id="PF00155"/>
    </source>
</evidence>
<dbReference type="PANTHER" id="PTHR43643">
    <property type="entry name" value="HISTIDINOL-PHOSPHATE AMINOTRANSFERASE 2"/>
    <property type="match status" value="1"/>
</dbReference>
<feature type="domain" description="Aminotransferase class I/classII large" evidence="10">
    <location>
        <begin position="82"/>
        <end position="403"/>
    </location>
</feature>
<name>A0A238KLE8_9RHOB</name>
<sequence>MPNPNVTIPPAADHIRADSRSQHANPHVASCHPLPGGANCGLVRIMTGPRFTKLANSLPASVPFVGPETQERERGRPFRARLGANESLFGPSPKAIAAMQDAVADTWMYGDAQSYDLRKALEQKFHIGMDNIVVGGGIDGLLGSLVRLIIGPGDAVVTSEGAYPTFNYHVSGYGGVLHTVPFRDDHEDPDALIAKAAEVDAKLIYIANPDNPMGTWHDAARMQAMIDAVPDGALLILDEAYIEFAPEGTAPALNVDDPRVIRMRTFSKAHGMAGARVGYAMGAEPLITAFNKVRDHFGMSRTSQAGALAALQDESWLADVQSKVAAARDRLTKIAADNGLTALPSATNFVTIDCGGSGDFARAVLTELGNRDVFVRMPFVAPGNRCIRVSTGPDAALDIFAEELPKALAAARETAM</sequence>
<dbReference type="InterPro" id="IPR015424">
    <property type="entry name" value="PyrdxlP-dep_Trfase"/>
</dbReference>
<dbReference type="EMBL" id="FXYE01000002">
    <property type="protein sequence ID" value="SMX43530.1"/>
    <property type="molecule type" value="Genomic_DNA"/>
</dbReference>
<dbReference type="SUPFAM" id="SSF53383">
    <property type="entry name" value="PLP-dependent transferases"/>
    <property type="match status" value="1"/>
</dbReference>
<comment type="pathway">
    <text evidence="1">Amino-acid biosynthesis; L-histidine biosynthesis; L-histidine from 5-phospho-alpha-D-ribose 1-diphosphate: step 7/9.</text>
</comment>
<keyword evidence="7" id="KW-0663">Pyridoxal phosphate</keyword>
<dbReference type="InterPro" id="IPR050106">
    <property type="entry name" value="HistidinolP_aminotransfase"/>
</dbReference>
<evidence type="ECO:0000256" key="4">
    <source>
        <dbReference type="ARBA" id="ARBA00022576"/>
    </source>
</evidence>
<keyword evidence="6 11" id="KW-0808">Transferase</keyword>
<dbReference type="EC" id="2.6.1.9" evidence="3"/>
<dbReference type="CDD" id="cd00609">
    <property type="entry name" value="AAT_like"/>
    <property type="match status" value="1"/>
</dbReference>
<accession>A0A238KLE8</accession>
<evidence type="ECO:0000256" key="5">
    <source>
        <dbReference type="ARBA" id="ARBA00022605"/>
    </source>
</evidence>
<dbReference type="GO" id="GO:0000105">
    <property type="term" value="P:L-histidine biosynthetic process"/>
    <property type="evidence" value="ECO:0007669"/>
    <property type="project" value="UniProtKB-KW"/>
</dbReference>
<keyword evidence="8" id="KW-0368">Histidine biosynthesis</keyword>
<evidence type="ECO:0000313" key="12">
    <source>
        <dbReference type="Proteomes" id="UP000202922"/>
    </source>
</evidence>
<dbReference type="AlphaFoldDB" id="A0A238KLE8"/>
<evidence type="ECO:0000313" key="11">
    <source>
        <dbReference type="EMBL" id="SMX43530.1"/>
    </source>
</evidence>
<comment type="catalytic activity">
    <reaction evidence="9">
        <text>L-histidinol phosphate + 2-oxoglutarate = 3-(imidazol-4-yl)-2-oxopropyl phosphate + L-glutamate</text>
        <dbReference type="Rhea" id="RHEA:23744"/>
        <dbReference type="ChEBI" id="CHEBI:16810"/>
        <dbReference type="ChEBI" id="CHEBI:29985"/>
        <dbReference type="ChEBI" id="CHEBI:57766"/>
        <dbReference type="ChEBI" id="CHEBI:57980"/>
        <dbReference type="EC" id="2.6.1.9"/>
    </reaction>
</comment>
<proteinExistence type="inferred from homology"/>
<evidence type="ECO:0000256" key="3">
    <source>
        <dbReference type="ARBA" id="ARBA00012748"/>
    </source>
</evidence>
<dbReference type="InterPro" id="IPR015422">
    <property type="entry name" value="PyrdxlP-dep_Trfase_small"/>
</dbReference>
<dbReference type="NCBIfam" id="NF006014">
    <property type="entry name" value="PRK08153.1"/>
    <property type="match status" value="1"/>
</dbReference>
<keyword evidence="5" id="KW-0028">Amino-acid biosynthesis</keyword>
<evidence type="ECO:0000256" key="9">
    <source>
        <dbReference type="ARBA" id="ARBA00047481"/>
    </source>
</evidence>
<evidence type="ECO:0000256" key="8">
    <source>
        <dbReference type="ARBA" id="ARBA00023102"/>
    </source>
</evidence>
<dbReference type="InterPro" id="IPR015421">
    <property type="entry name" value="PyrdxlP-dep_Trfase_major"/>
</dbReference>
<dbReference type="Pfam" id="PF00155">
    <property type="entry name" value="Aminotran_1_2"/>
    <property type="match status" value="1"/>
</dbReference>
<evidence type="ECO:0000256" key="1">
    <source>
        <dbReference type="ARBA" id="ARBA00005011"/>
    </source>
</evidence>
<protein>
    <recommendedName>
        <fullName evidence="3">histidinol-phosphate transaminase</fullName>
        <ecNumber evidence="3">2.6.1.9</ecNumber>
    </recommendedName>
</protein>
<evidence type="ECO:0000256" key="6">
    <source>
        <dbReference type="ARBA" id="ARBA00022679"/>
    </source>
</evidence>
<dbReference type="InterPro" id="IPR004839">
    <property type="entry name" value="Aminotransferase_I/II_large"/>
</dbReference>
<dbReference type="PANTHER" id="PTHR43643:SF6">
    <property type="entry name" value="HISTIDINOL-PHOSPHATE AMINOTRANSFERASE"/>
    <property type="match status" value="1"/>
</dbReference>
<keyword evidence="4 11" id="KW-0032">Aminotransferase</keyword>
<gene>
    <name evidence="11" type="primary">hisC_2</name>
    <name evidence="11" type="ORF">COL8621_02324</name>
</gene>
<dbReference type="GO" id="GO:0030170">
    <property type="term" value="F:pyridoxal phosphate binding"/>
    <property type="evidence" value="ECO:0007669"/>
    <property type="project" value="InterPro"/>
</dbReference>
<dbReference type="GO" id="GO:0004400">
    <property type="term" value="F:histidinol-phosphate transaminase activity"/>
    <property type="evidence" value="ECO:0007669"/>
    <property type="project" value="UniProtKB-EC"/>
</dbReference>
<organism evidence="11 12">
    <name type="scientific">Actibacterium lipolyticum</name>
    <dbReference type="NCBI Taxonomy" id="1524263"/>
    <lineage>
        <taxon>Bacteria</taxon>
        <taxon>Pseudomonadati</taxon>
        <taxon>Pseudomonadota</taxon>
        <taxon>Alphaproteobacteria</taxon>
        <taxon>Rhodobacterales</taxon>
        <taxon>Roseobacteraceae</taxon>
        <taxon>Actibacterium</taxon>
    </lineage>
</organism>
<reference evidence="12" key="1">
    <citation type="submission" date="2017-05" db="EMBL/GenBank/DDBJ databases">
        <authorList>
            <person name="Rodrigo-Torres L."/>
            <person name="Arahal R. D."/>
            <person name="Lucena T."/>
        </authorList>
    </citation>
    <scope>NUCLEOTIDE SEQUENCE [LARGE SCALE GENOMIC DNA]</scope>
    <source>
        <strain evidence="12">CECT 8621</strain>
    </source>
</reference>
<keyword evidence="12" id="KW-1185">Reference proteome</keyword>